<dbReference type="InterPro" id="IPR000073">
    <property type="entry name" value="AB_hydrolase_1"/>
</dbReference>
<dbReference type="PRINTS" id="PR00111">
    <property type="entry name" value="ABHYDROLASE"/>
</dbReference>
<dbReference type="Gene3D" id="3.40.50.1820">
    <property type="entry name" value="alpha/beta hydrolase"/>
    <property type="match status" value="1"/>
</dbReference>
<gene>
    <name evidence="2" type="ORF">SAMN02927925_02543</name>
</gene>
<dbReference type="eggNOG" id="COG2267">
    <property type="taxonomic scope" value="Bacteria"/>
</dbReference>
<organism evidence="2 3">
    <name type="scientific">Flavobacterium saliperosum</name>
    <dbReference type="NCBI Taxonomy" id="329186"/>
    <lineage>
        <taxon>Bacteria</taxon>
        <taxon>Pseudomonadati</taxon>
        <taxon>Bacteroidota</taxon>
        <taxon>Flavobacteriia</taxon>
        <taxon>Flavobacteriales</taxon>
        <taxon>Flavobacteriaceae</taxon>
        <taxon>Flavobacterium</taxon>
    </lineage>
</organism>
<accession>A0A1G4W6S7</accession>
<reference evidence="2 3" key="1">
    <citation type="submission" date="2016-10" db="EMBL/GenBank/DDBJ databases">
        <authorList>
            <person name="de Groot N.N."/>
        </authorList>
    </citation>
    <scope>NUCLEOTIDE SEQUENCE [LARGE SCALE GENOMIC DNA]</scope>
    <source>
        <strain evidence="2 3">CGMCC 1.3801</strain>
    </source>
</reference>
<sequence length="270" mass="30536">MTLKTVTATVSKFILHKNTKIAYSETGKGTALVLLHGFLENATMWDFYLDSFSKKYRIITIDLLGHGKTECMGYIHTMEDMADAVHAVLHELRIRKAIFVGHSMGGYVALAFAEMYPDNVKGLVLLNSTSRADSDERKLNRDRAIICVKKDYSAFIRMSIANLFSEDNREKLTEEIESVKLEALKTPLQGIVAALEGMKTRNDREVLLHFAPYPIMLILGQKDPVLNYDESKEQIVGTEVRFVSFPDGHMSHIENKDKLGKVLLDFFKSV</sequence>
<dbReference type="AlphaFoldDB" id="A0A1G4W6S7"/>
<dbReference type="Proteomes" id="UP000182124">
    <property type="component" value="Unassembled WGS sequence"/>
</dbReference>
<dbReference type="EMBL" id="FMTY01000008">
    <property type="protein sequence ID" value="SCX17630.1"/>
    <property type="molecule type" value="Genomic_DNA"/>
</dbReference>
<evidence type="ECO:0000313" key="2">
    <source>
        <dbReference type="EMBL" id="SCX17630.1"/>
    </source>
</evidence>
<protein>
    <submittedName>
        <fullName evidence="2">Pimeloyl-ACP methyl ester carboxylesterase</fullName>
    </submittedName>
</protein>
<dbReference type="PANTHER" id="PTHR43798">
    <property type="entry name" value="MONOACYLGLYCEROL LIPASE"/>
    <property type="match status" value="1"/>
</dbReference>
<evidence type="ECO:0000313" key="3">
    <source>
        <dbReference type="Proteomes" id="UP000182124"/>
    </source>
</evidence>
<dbReference type="SUPFAM" id="SSF53474">
    <property type="entry name" value="alpha/beta-Hydrolases"/>
    <property type="match status" value="1"/>
</dbReference>
<dbReference type="InterPro" id="IPR029058">
    <property type="entry name" value="AB_hydrolase_fold"/>
</dbReference>
<proteinExistence type="predicted"/>
<dbReference type="Pfam" id="PF00561">
    <property type="entry name" value="Abhydrolase_1"/>
    <property type="match status" value="1"/>
</dbReference>
<name>A0A1G4W6S7_9FLAO</name>
<dbReference type="InterPro" id="IPR050266">
    <property type="entry name" value="AB_hydrolase_sf"/>
</dbReference>
<evidence type="ECO:0000259" key="1">
    <source>
        <dbReference type="Pfam" id="PF00561"/>
    </source>
</evidence>
<dbReference type="STRING" id="329186.SAMN02927925_02543"/>
<feature type="domain" description="AB hydrolase-1" evidence="1">
    <location>
        <begin position="31"/>
        <end position="255"/>
    </location>
</feature>